<comment type="similarity">
    <text evidence="2">Belongs to the SusD family.</text>
</comment>
<gene>
    <name evidence="9" type="ORF">WJU16_09465</name>
</gene>
<evidence type="ECO:0000259" key="7">
    <source>
        <dbReference type="Pfam" id="PF07980"/>
    </source>
</evidence>
<dbReference type="Proteomes" id="UP001485459">
    <property type="component" value="Chromosome"/>
</dbReference>
<reference evidence="10" key="1">
    <citation type="submission" date="2024-03" db="EMBL/GenBank/DDBJ databases">
        <title>Chitinophaga horti sp. nov., isolated from garden soil.</title>
        <authorList>
            <person name="Lee D.S."/>
            <person name="Han D.M."/>
            <person name="Baek J.H."/>
            <person name="Choi D.G."/>
            <person name="Jeon J.H."/>
            <person name="Jeon C.O."/>
        </authorList>
    </citation>
    <scope>NUCLEOTIDE SEQUENCE [LARGE SCALE GENOMIC DNA]</scope>
    <source>
        <strain evidence="10">GPA1</strain>
    </source>
</reference>
<sequence length="506" mass="57412">MKLKIAAIALLSATLFTACSDKFLELDDKENLTENTFWVTRQHALQGITATYAALQAYDGSKWTWFESVYTTLNYKGDDIDNNKNEPYGKNLAAFLNSSDDAGAWSLWATCYTGIARANQVIDQVPGISVMTEKERNEIVGEAKFLRAYNNFLLVNGFEHVPLVMVFEKDITKLQAPQAASAAVWAQIEKDLTEAEAVLPDNYPPAYVGRVTKNAAKAMLGKVYLFQEKWPQAEAKFREIYGKYSLNDNYVDNFNGTKENGPESIFEIQWSSDRTVSDERHPFNFEVRPGVLDGWELMYPSDWLIQTLKNDKTPAGGYSDRVYGTIFFDDPQSAMWDLNVPANLVPYADVKGTTVRPVYFNKYAYPNDRSGAYVGYNISIIRYADVLLMLAEAANENNKTAEAIGFVNEVRERSHAKPIAGLGKDQLREHIRHTERPVELAMEWGIRWFDLMRWARGNTAKLNVKNTLVQHGKPSAANYVEDKHIRYPIPLKEISVNPLLKQNNLY</sequence>
<keyword evidence="4" id="KW-0472">Membrane</keyword>
<accession>A0ABZ2YUB1</accession>
<feature type="domain" description="SusD-like N-terminal" evidence="8">
    <location>
        <begin position="23"/>
        <end position="225"/>
    </location>
</feature>
<comment type="subcellular location">
    <subcellularLocation>
        <location evidence="1">Cell outer membrane</location>
    </subcellularLocation>
</comment>
<dbReference type="PROSITE" id="PS51257">
    <property type="entry name" value="PROKAR_LIPOPROTEIN"/>
    <property type="match status" value="1"/>
</dbReference>
<dbReference type="InterPro" id="IPR012944">
    <property type="entry name" value="SusD_RagB_dom"/>
</dbReference>
<dbReference type="Pfam" id="PF14322">
    <property type="entry name" value="SusD-like_3"/>
    <property type="match status" value="1"/>
</dbReference>
<dbReference type="CDD" id="cd08977">
    <property type="entry name" value="SusD"/>
    <property type="match status" value="1"/>
</dbReference>
<dbReference type="Gene3D" id="1.25.40.390">
    <property type="match status" value="1"/>
</dbReference>
<protein>
    <submittedName>
        <fullName evidence="9">RagB/SusD family nutrient uptake outer membrane protein</fullName>
    </submittedName>
</protein>
<proteinExistence type="inferred from homology"/>
<dbReference type="InterPro" id="IPR033985">
    <property type="entry name" value="SusD-like_N"/>
</dbReference>
<name>A0ABZ2YUB1_9BACT</name>
<evidence type="ECO:0000256" key="4">
    <source>
        <dbReference type="ARBA" id="ARBA00023136"/>
    </source>
</evidence>
<evidence type="ECO:0000256" key="5">
    <source>
        <dbReference type="ARBA" id="ARBA00023237"/>
    </source>
</evidence>
<evidence type="ECO:0000313" key="10">
    <source>
        <dbReference type="Proteomes" id="UP001485459"/>
    </source>
</evidence>
<dbReference type="InterPro" id="IPR011990">
    <property type="entry name" value="TPR-like_helical_dom_sf"/>
</dbReference>
<dbReference type="EMBL" id="CP149822">
    <property type="protein sequence ID" value="WZN43258.1"/>
    <property type="molecule type" value="Genomic_DNA"/>
</dbReference>
<dbReference type="SUPFAM" id="SSF48452">
    <property type="entry name" value="TPR-like"/>
    <property type="match status" value="1"/>
</dbReference>
<evidence type="ECO:0000313" key="9">
    <source>
        <dbReference type="EMBL" id="WZN43258.1"/>
    </source>
</evidence>
<evidence type="ECO:0000259" key="8">
    <source>
        <dbReference type="Pfam" id="PF14322"/>
    </source>
</evidence>
<evidence type="ECO:0000256" key="2">
    <source>
        <dbReference type="ARBA" id="ARBA00006275"/>
    </source>
</evidence>
<keyword evidence="10" id="KW-1185">Reference proteome</keyword>
<feature type="signal peptide" evidence="6">
    <location>
        <begin position="1"/>
        <end position="18"/>
    </location>
</feature>
<dbReference type="RefSeq" id="WP_341838075.1">
    <property type="nucleotide sequence ID" value="NZ_CP149822.1"/>
</dbReference>
<keyword evidence="3 6" id="KW-0732">Signal</keyword>
<dbReference type="Pfam" id="PF07980">
    <property type="entry name" value="SusD_RagB"/>
    <property type="match status" value="1"/>
</dbReference>
<evidence type="ECO:0000256" key="1">
    <source>
        <dbReference type="ARBA" id="ARBA00004442"/>
    </source>
</evidence>
<evidence type="ECO:0000256" key="6">
    <source>
        <dbReference type="SAM" id="SignalP"/>
    </source>
</evidence>
<keyword evidence="5" id="KW-0998">Cell outer membrane</keyword>
<organism evidence="9 10">
    <name type="scientific">Chitinophaga pollutisoli</name>
    <dbReference type="NCBI Taxonomy" id="3133966"/>
    <lineage>
        <taxon>Bacteria</taxon>
        <taxon>Pseudomonadati</taxon>
        <taxon>Bacteroidota</taxon>
        <taxon>Chitinophagia</taxon>
        <taxon>Chitinophagales</taxon>
        <taxon>Chitinophagaceae</taxon>
        <taxon>Chitinophaga</taxon>
    </lineage>
</organism>
<feature type="domain" description="RagB/SusD" evidence="7">
    <location>
        <begin position="262"/>
        <end position="506"/>
    </location>
</feature>
<feature type="chain" id="PRO_5046724611" evidence="6">
    <location>
        <begin position="19"/>
        <end position="506"/>
    </location>
</feature>
<evidence type="ECO:0000256" key="3">
    <source>
        <dbReference type="ARBA" id="ARBA00022729"/>
    </source>
</evidence>